<dbReference type="InterPro" id="IPR012902">
    <property type="entry name" value="N_methyl_site"/>
</dbReference>
<evidence type="ECO:0000313" key="3">
    <source>
        <dbReference type="EMBL" id="OWK40890.1"/>
    </source>
</evidence>
<dbReference type="PANTHER" id="PTHR30093">
    <property type="entry name" value="GENERAL SECRETION PATHWAY PROTEIN G"/>
    <property type="match status" value="1"/>
</dbReference>
<sequence>MVVVSKSPRRAFTLIELLVVIAIIAILIGLLLPAVQKVREAAARTKCSNNLKQFGLAMHGYHDVNNRFVYGSNWNPRTSWVPPLWPYIEQTALANQYNYTLGFYQPPNGGPTSAITNLIATQVNTYFCPSDRGSPAYWEGDPYYRSRGNYVVNWGNVTDPGSNPPSSALIGPFSYTDGSSIPRPTKILDITDGTSNTLMMSEVIMPPDTLADSRGDIINNDHGCFNFMTANTPNSSVPDALYYWAASTDPLTPSTQSGSASIAARSRHTGGVNANMCDASVRFFANSIASGTWQLLGPMSDGQVIPSF</sequence>
<evidence type="ECO:0000259" key="2">
    <source>
        <dbReference type="Pfam" id="PF07596"/>
    </source>
</evidence>
<evidence type="ECO:0000256" key="1">
    <source>
        <dbReference type="SAM" id="Phobius"/>
    </source>
</evidence>
<dbReference type="AlphaFoldDB" id="A0A225DHC8"/>
<keyword evidence="1" id="KW-1133">Transmembrane helix</keyword>
<dbReference type="SUPFAM" id="SSF54523">
    <property type="entry name" value="Pili subunits"/>
    <property type="match status" value="1"/>
</dbReference>
<accession>A0A225DHC8</accession>
<dbReference type="Pfam" id="PF07596">
    <property type="entry name" value="SBP_bac_10"/>
    <property type="match status" value="1"/>
</dbReference>
<dbReference type="InterPro" id="IPR011453">
    <property type="entry name" value="DUF1559"/>
</dbReference>
<dbReference type="InterPro" id="IPR045584">
    <property type="entry name" value="Pilin-like"/>
</dbReference>
<dbReference type="InterPro" id="IPR027558">
    <property type="entry name" value="Pre_pil_HX9DG_C"/>
</dbReference>
<dbReference type="NCBIfam" id="TIGR04294">
    <property type="entry name" value="pre_pil_HX9DG"/>
    <property type="match status" value="1"/>
</dbReference>
<feature type="transmembrane region" description="Helical" evidence="1">
    <location>
        <begin position="12"/>
        <end position="35"/>
    </location>
</feature>
<dbReference type="OrthoDB" id="270727at2"/>
<dbReference type="Gene3D" id="3.30.700.10">
    <property type="entry name" value="Glycoprotein, Type 4 Pilin"/>
    <property type="match status" value="1"/>
</dbReference>
<evidence type="ECO:0000313" key="4">
    <source>
        <dbReference type="Proteomes" id="UP000214646"/>
    </source>
</evidence>
<feature type="domain" description="DUF1559" evidence="2">
    <location>
        <begin position="36"/>
        <end position="289"/>
    </location>
</feature>
<dbReference type="RefSeq" id="WP_088255854.1">
    <property type="nucleotide sequence ID" value="NZ_NIDE01000007.1"/>
</dbReference>
<dbReference type="EMBL" id="NIDE01000007">
    <property type="protein sequence ID" value="OWK40890.1"/>
    <property type="molecule type" value="Genomic_DNA"/>
</dbReference>
<gene>
    <name evidence="3" type="ORF">FRUB_04782</name>
</gene>
<comment type="caution">
    <text evidence="3">The sequence shown here is derived from an EMBL/GenBank/DDBJ whole genome shotgun (WGS) entry which is preliminary data.</text>
</comment>
<dbReference type="Pfam" id="PF07963">
    <property type="entry name" value="N_methyl"/>
    <property type="match status" value="1"/>
</dbReference>
<proteinExistence type="predicted"/>
<name>A0A225DHC8_9BACT</name>
<dbReference type="Proteomes" id="UP000214646">
    <property type="component" value="Unassembled WGS sequence"/>
</dbReference>
<dbReference type="NCBIfam" id="TIGR02532">
    <property type="entry name" value="IV_pilin_GFxxxE"/>
    <property type="match status" value="1"/>
</dbReference>
<keyword evidence="4" id="KW-1185">Reference proteome</keyword>
<dbReference type="PANTHER" id="PTHR30093:SF2">
    <property type="entry name" value="TYPE II SECRETION SYSTEM PROTEIN H"/>
    <property type="match status" value="1"/>
</dbReference>
<reference evidence="4" key="1">
    <citation type="submission" date="2017-06" db="EMBL/GenBank/DDBJ databases">
        <title>Genome analysis of Fimbriiglobus ruber SP5, the first member of the order Planctomycetales with confirmed chitinolytic capability.</title>
        <authorList>
            <person name="Ravin N.V."/>
            <person name="Rakitin A.L."/>
            <person name="Ivanova A.A."/>
            <person name="Beletsky A.V."/>
            <person name="Kulichevskaya I.S."/>
            <person name="Mardanov A.V."/>
            <person name="Dedysh S.N."/>
        </authorList>
    </citation>
    <scope>NUCLEOTIDE SEQUENCE [LARGE SCALE GENOMIC DNA]</scope>
    <source>
        <strain evidence="4">SP5</strain>
    </source>
</reference>
<keyword evidence="1" id="KW-0812">Transmembrane</keyword>
<organism evidence="3 4">
    <name type="scientific">Fimbriiglobus ruber</name>
    <dbReference type="NCBI Taxonomy" id="1908690"/>
    <lineage>
        <taxon>Bacteria</taxon>
        <taxon>Pseudomonadati</taxon>
        <taxon>Planctomycetota</taxon>
        <taxon>Planctomycetia</taxon>
        <taxon>Gemmatales</taxon>
        <taxon>Gemmataceae</taxon>
        <taxon>Fimbriiglobus</taxon>
    </lineage>
</organism>
<keyword evidence="1" id="KW-0472">Membrane</keyword>
<protein>
    <recommendedName>
        <fullName evidence="2">DUF1559 domain-containing protein</fullName>
    </recommendedName>
</protein>